<feature type="transmembrane region" description="Helical" evidence="1">
    <location>
        <begin position="21"/>
        <end position="41"/>
    </location>
</feature>
<evidence type="ECO:0000313" key="2">
    <source>
        <dbReference type="EMBL" id="MFC3121384.1"/>
    </source>
</evidence>
<organism evidence="2 3">
    <name type="scientific">Agaribacter flavus</name>
    <dbReference type="NCBI Taxonomy" id="1902781"/>
    <lineage>
        <taxon>Bacteria</taxon>
        <taxon>Pseudomonadati</taxon>
        <taxon>Pseudomonadota</taxon>
        <taxon>Gammaproteobacteria</taxon>
        <taxon>Alteromonadales</taxon>
        <taxon>Alteromonadaceae</taxon>
        <taxon>Agaribacter</taxon>
    </lineage>
</organism>
<keyword evidence="3" id="KW-1185">Reference proteome</keyword>
<proteinExistence type="predicted"/>
<dbReference type="InterPro" id="IPR011042">
    <property type="entry name" value="6-blade_b-propeller_TolB-like"/>
</dbReference>
<accession>A0ABV7FM43</accession>
<dbReference type="SUPFAM" id="SSF63829">
    <property type="entry name" value="Calcium-dependent phosphotriesterase"/>
    <property type="match status" value="1"/>
</dbReference>
<dbReference type="PANTHER" id="PTHR33546:SF1">
    <property type="entry name" value="LARGE, MULTIFUNCTIONAL SECRETED PROTEIN"/>
    <property type="match status" value="1"/>
</dbReference>
<keyword evidence="1" id="KW-0472">Membrane</keyword>
<keyword evidence="1" id="KW-1133">Transmembrane helix</keyword>
<evidence type="ECO:0000313" key="3">
    <source>
        <dbReference type="Proteomes" id="UP001595478"/>
    </source>
</evidence>
<dbReference type="PANTHER" id="PTHR33546">
    <property type="entry name" value="LARGE, MULTIFUNCTIONAL SECRETED PROTEIN-RELATED"/>
    <property type="match status" value="1"/>
</dbReference>
<evidence type="ECO:0000256" key="1">
    <source>
        <dbReference type="SAM" id="Phobius"/>
    </source>
</evidence>
<keyword evidence="1" id="KW-0812">Transmembrane</keyword>
<dbReference type="Gene3D" id="2.120.10.30">
    <property type="entry name" value="TolB, C-terminal domain"/>
    <property type="match status" value="1"/>
</dbReference>
<gene>
    <name evidence="2" type="ORF">ACFOHL_07105</name>
</gene>
<dbReference type="Proteomes" id="UP001595478">
    <property type="component" value="Unassembled WGS sequence"/>
</dbReference>
<comment type="caution">
    <text evidence="2">The sequence shown here is derived from an EMBL/GenBank/DDBJ whole genome shotgun (WGS) entry which is preliminary data.</text>
</comment>
<protein>
    <recommendedName>
        <fullName evidence="4">Glucose/Sorbosone dehydrogenase domain-containing protein</fullName>
    </recommendedName>
</protein>
<evidence type="ECO:0008006" key="4">
    <source>
        <dbReference type="Google" id="ProtNLM"/>
    </source>
</evidence>
<dbReference type="EMBL" id="JBHRSW010000010">
    <property type="protein sequence ID" value="MFC3121384.1"/>
    <property type="molecule type" value="Genomic_DNA"/>
</dbReference>
<sequence>MTQISDQTSFKFMTNTVPMLSLFRTLVLIFFVFSIAAYSTISNSKDTEVAQGEDTWDDYYTFKSITIPPEVNAQIGGLTVLKNGNIAAAFHRGEVLIYDPNEDKWQTFAHGLHEPLGLHELADGSLILAQMAELTRLVDEDKNGQADFYQTISDDFGLSGNYHEFAFGPAVDSKGNYYISLNVASNFAGIFENIRGTFSPFGPSRDTMTDWRNDEWKNTLRHTAGRMFSKVPYRGWVLKITPEGKASPFASGFRSPNGLYVDKNDKLWVTDNQGDWLGTSPLYHVQEGKFYGHPASLVWNKGWDRDPLDVSAHSLNQMRTPPAGLFPHGELANSPTQAIAPPQNKLFGLPTDELIIGDMNQQRLIRFLPDQVNGVMQGAAIPFLETAQLGIGNNRFAFDLSGNLWIGKTHLGWAGDEGIKSVAWNKKPYLFVSDVTLTKNGFKISFSLPLDTKPSIAAEAHTYHYHAKYGSPKVDHSANIKVNTTLSEDRKTMWINYPQLASGYVYTMNLRGAQTQDSQALLGNIIRYTVNQIPQSD</sequence>
<reference evidence="3" key="1">
    <citation type="journal article" date="2019" name="Int. J. Syst. Evol. Microbiol.">
        <title>The Global Catalogue of Microorganisms (GCM) 10K type strain sequencing project: providing services to taxonomists for standard genome sequencing and annotation.</title>
        <authorList>
            <consortium name="The Broad Institute Genomics Platform"/>
            <consortium name="The Broad Institute Genome Sequencing Center for Infectious Disease"/>
            <person name="Wu L."/>
            <person name="Ma J."/>
        </authorList>
    </citation>
    <scope>NUCLEOTIDE SEQUENCE [LARGE SCALE GENOMIC DNA]</scope>
    <source>
        <strain evidence="3">KCTC 52473</strain>
    </source>
</reference>
<dbReference type="RefSeq" id="WP_376919522.1">
    <property type="nucleotide sequence ID" value="NZ_JBHRSW010000010.1"/>
</dbReference>
<name>A0ABV7FM43_9ALTE</name>